<proteinExistence type="predicted"/>
<dbReference type="AlphaFoldDB" id="A0A5J4KV76"/>
<comment type="caution">
    <text evidence="1">The sequence shown here is derived from an EMBL/GenBank/DDBJ whole genome shotgun (WGS) entry which is preliminary data.</text>
</comment>
<dbReference type="Proteomes" id="UP000326912">
    <property type="component" value="Unassembled WGS sequence"/>
</dbReference>
<dbReference type="EMBL" id="BKZW01000002">
    <property type="protein sequence ID" value="GER90351.1"/>
    <property type="molecule type" value="Genomic_DNA"/>
</dbReference>
<name>A0A5J4KV76_9CHLR</name>
<accession>A0A5J4KV76</accession>
<dbReference type="RefSeq" id="WP_233097846.1">
    <property type="nucleotide sequence ID" value="NZ_BKZW01000002.1"/>
</dbReference>
<gene>
    <name evidence="1" type="ORF">KDW_45130</name>
</gene>
<dbReference type="Gene3D" id="1.50.10.140">
    <property type="match status" value="1"/>
</dbReference>
<evidence type="ECO:0000313" key="2">
    <source>
        <dbReference type="Proteomes" id="UP000326912"/>
    </source>
</evidence>
<protein>
    <recommendedName>
        <fullName evidence="3">Glycoamylase-like domain-containing protein</fullName>
    </recommendedName>
</protein>
<keyword evidence="2" id="KW-1185">Reference proteome</keyword>
<evidence type="ECO:0000313" key="1">
    <source>
        <dbReference type="EMBL" id="GER90351.1"/>
    </source>
</evidence>
<evidence type="ECO:0008006" key="3">
    <source>
        <dbReference type="Google" id="ProtNLM"/>
    </source>
</evidence>
<organism evidence="1 2">
    <name type="scientific">Dictyobacter vulcani</name>
    <dbReference type="NCBI Taxonomy" id="2607529"/>
    <lineage>
        <taxon>Bacteria</taxon>
        <taxon>Bacillati</taxon>
        <taxon>Chloroflexota</taxon>
        <taxon>Ktedonobacteria</taxon>
        <taxon>Ktedonobacterales</taxon>
        <taxon>Dictyobacteraceae</taxon>
        <taxon>Dictyobacter</taxon>
    </lineage>
</organism>
<reference evidence="1 2" key="1">
    <citation type="submission" date="2019-10" db="EMBL/GenBank/DDBJ databases">
        <title>Dictyobacter vulcani sp. nov., within the class Ktedonobacteria, isolated from soil of volcanic Mt. Zao.</title>
        <authorList>
            <person name="Zheng Y."/>
            <person name="Wang C.M."/>
            <person name="Sakai Y."/>
            <person name="Abe K."/>
            <person name="Yokota A."/>
            <person name="Yabe S."/>
        </authorList>
    </citation>
    <scope>NUCLEOTIDE SEQUENCE [LARGE SCALE GENOMIC DNA]</scope>
    <source>
        <strain evidence="1 2">W12</strain>
    </source>
</reference>
<sequence length="115" mass="12740">MAPRPEALIPQTNIGVAFWSIVSAEDLGLIRHSDALKRTNDLLSQVEKLSKWHGFLFSWYDTTNGHRISGPGGTDQEGQPATGAFISTVDSGWYASGLIAIRQAFRCWHRAQRPC</sequence>